<name>A0A8S5SV62_9CAUD</name>
<reference evidence="1" key="1">
    <citation type="journal article" date="2021" name="Proc. Natl. Acad. Sci. U.S.A.">
        <title>A Catalog of Tens of Thousands of Viruses from Human Metagenomes Reveals Hidden Associations with Chronic Diseases.</title>
        <authorList>
            <person name="Tisza M.J."/>
            <person name="Buck C.B."/>
        </authorList>
    </citation>
    <scope>NUCLEOTIDE SEQUENCE</scope>
    <source>
        <strain evidence="1">CtqPo10</strain>
    </source>
</reference>
<evidence type="ECO:0000313" key="1">
    <source>
        <dbReference type="EMBL" id="DAF54840.1"/>
    </source>
</evidence>
<accession>A0A8S5SV62</accession>
<organism evidence="1">
    <name type="scientific">Siphoviridae sp. ctqPo10</name>
    <dbReference type="NCBI Taxonomy" id="2827948"/>
    <lineage>
        <taxon>Viruses</taxon>
        <taxon>Duplodnaviria</taxon>
        <taxon>Heunggongvirae</taxon>
        <taxon>Uroviricota</taxon>
        <taxon>Caudoviricetes</taxon>
    </lineage>
</organism>
<dbReference type="EMBL" id="BK032682">
    <property type="protein sequence ID" value="DAF54840.1"/>
    <property type="molecule type" value="Genomic_DNA"/>
</dbReference>
<protein>
    <submittedName>
        <fullName evidence="1">Uncharacterized protein</fullName>
    </submittedName>
</protein>
<proteinExistence type="predicted"/>
<sequence length="65" mass="7361">MIVNIFSNGTNIHITDTGNAYTVSIPEQKSFSDMTVRRSELNKVIYGILDSLEIKGSKPIEVYRR</sequence>